<dbReference type="Proteomes" id="UP000198858">
    <property type="component" value="Chromosome I"/>
</dbReference>
<evidence type="ECO:0000256" key="2">
    <source>
        <dbReference type="ARBA" id="ARBA00023136"/>
    </source>
</evidence>
<dbReference type="SUPFAM" id="SSF49464">
    <property type="entry name" value="Carboxypeptidase regulatory domain-like"/>
    <property type="match status" value="1"/>
</dbReference>
<feature type="chain" id="PRO_5009253968" evidence="5">
    <location>
        <begin position="19"/>
        <end position="933"/>
    </location>
</feature>
<evidence type="ECO:0000313" key="9">
    <source>
        <dbReference type="Proteomes" id="UP000198858"/>
    </source>
</evidence>
<sequence>MKRFLLLSLIFIATAVQAQDTTTGAIGGKLSDKEMNGEPLPFANVLLKNSSKGTTSDYDGIYLLDKLEPGTYTVVFSFVGYETLEVPDIVVEAGKVTEINTDLGSSAAALDEVVITTVSRRDSEVALLIEQKNSVDIKESIGAQELAKLGVSDAATATTKISGVTSSEASGDIFVRGLGDRYLYTTMNGLPIPSDDVERKNIDLGLFPTRVIQNISISKNYSPENSADQASGNIDITSRELRGNSELDLGVRFGTNTNAAGEFSNFKVSPNQEDVYFGFYDQAIPTEYSLNNQGWDPGKAVLPVNRRYALTAGKEFGDFRVLFTASNSVKFEFNQGTFANYRNNDFEDGFTDATNYKKTDNNTALLDLGYEINDRNRIKATSLFINKISDEVFEAGRNGEGVVFEESDRGDGFNQFIRDQNTKQTRLWVNQLHGFHEMWDNKNEIEWALGYNTVNADEPNRIRNEVNLNPSEPILLGETGDYQQRKSNQQIDDQELNGLIQNKYYFINDEETEKKAFLEIGGNYRYKERDFYSRFYGVVERNFNTVNPTSIDNFDGFFTTENFNNRSLQVKNLDPDLYNATLESLGGFAFFNYGNAKWNLNIGARYQNDDIDVIFDVNNYPQNLPNFVFKSYDNIYPSVNFRYSPTENSNIRLAASRTITLPEFKEIAPFEYVSQTGLVTRGNPDLEASTNTNFDLKYEIFPSSGELISLTGFYKKINDPINKARERGSAPVFSYFNAGDEANIYGLELEARMDVIDNENEAGLDLAVSGNVTRMWHSQDLKDVFDENGDFVRTFRYNGKEEIGLQGASDWIFNASLNVSTETENPFTATLVGAYASDKIYALGNPETQVLEQIDIQYNDEIIEKGFITLDLIMSKELNDHWSLEFRGQNLLNPEIERVQAVRPISGTAGESNQTVRSYDRGAVLSLGVNYSF</sequence>
<dbReference type="Pfam" id="PF07715">
    <property type="entry name" value="Plug"/>
    <property type="match status" value="1"/>
</dbReference>
<dbReference type="PANTHER" id="PTHR40980">
    <property type="entry name" value="PLUG DOMAIN-CONTAINING PROTEIN"/>
    <property type="match status" value="1"/>
</dbReference>
<gene>
    <name evidence="8" type="ORF">SAMN04488552_1048</name>
</gene>
<feature type="signal peptide" evidence="5">
    <location>
        <begin position="1"/>
        <end position="18"/>
    </location>
</feature>
<keyword evidence="3" id="KW-0998">Cell outer membrane</keyword>
<dbReference type="InterPro" id="IPR037066">
    <property type="entry name" value="Plug_dom_sf"/>
</dbReference>
<evidence type="ECO:0000256" key="3">
    <source>
        <dbReference type="ARBA" id="ARBA00023237"/>
    </source>
</evidence>
<name>A0A1H1LZD4_9FLAO</name>
<keyword evidence="5" id="KW-0732">Signal</keyword>
<dbReference type="RefSeq" id="WP_089661569.1">
    <property type="nucleotide sequence ID" value="NZ_LT629745.1"/>
</dbReference>
<keyword evidence="9" id="KW-1185">Reference proteome</keyword>
<dbReference type="InterPro" id="IPR012910">
    <property type="entry name" value="Plug_dom"/>
</dbReference>
<evidence type="ECO:0000313" key="8">
    <source>
        <dbReference type="EMBL" id="SDR79149.1"/>
    </source>
</evidence>
<dbReference type="AlphaFoldDB" id="A0A1H1LZD4"/>
<dbReference type="Gene3D" id="2.170.130.10">
    <property type="entry name" value="TonB-dependent receptor, plug domain"/>
    <property type="match status" value="1"/>
</dbReference>
<feature type="domain" description="TonB-dependent receptor-like beta-barrel" evidence="6">
    <location>
        <begin position="455"/>
        <end position="891"/>
    </location>
</feature>
<evidence type="ECO:0000256" key="5">
    <source>
        <dbReference type="SAM" id="SignalP"/>
    </source>
</evidence>
<dbReference type="InterPro" id="IPR036942">
    <property type="entry name" value="Beta-barrel_TonB_sf"/>
</dbReference>
<keyword evidence="4" id="KW-0798">TonB box</keyword>
<accession>A0A1H1LZD4</accession>
<keyword evidence="2 4" id="KW-0472">Membrane</keyword>
<evidence type="ECO:0000256" key="4">
    <source>
        <dbReference type="RuleBase" id="RU003357"/>
    </source>
</evidence>
<feature type="domain" description="TonB-dependent receptor plug" evidence="7">
    <location>
        <begin position="139"/>
        <end position="232"/>
    </location>
</feature>
<reference evidence="8 9" key="1">
    <citation type="submission" date="2016-10" db="EMBL/GenBank/DDBJ databases">
        <authorList>
            <person name="Varghese N."/>
            <person name="Submissions S."/>
        </authorList>
    </citation>
    <scope>NUCLEOTIDE SEQUENCE [LARGE SCALE GENOMIC DNA]</scope>
    <source>
        <strain evidence="8 9">Mar_2010_102</strain>
    </source>
</reference>
<dbReference type="InterPro" id="IPR008969">
    <property type="entry name" value="CarboxyPept-like_regulatory"/>
</dbReference>
<dbReference type="Pfam" id="PF13715">
    <property type="entry name" value="CarbopepD_reg_2"/>
    <property type="match status" value="1"/>
</dbReference>
<dbReference type="GO" id="GO:0009279">
    <property type="term" value="C:cell outer membrane"/>
    <property type="evidence" value="ECO:0007669"/>
    <property type="project" value="UniProtKB-SubCell"/>
</dbReference>
<dbReference type="SUPFAM" id="SSF56935">
    <property type="entry name" value="Porins"/>
    <property type="match status" value="1"/>
</dbReference>
<dbReference type="STRING" id="1250231.SAMN04488552_1048"/>
<dbReference type="Gene3D" id="2.60.40.1120">
    <property type="entry name" value="Carboxypeptidase-like, regulatory domain"/>
    <property type="match status" value="1"/>
</dbReference>
<organism evidence="8 9">
    <name type="scientific">Christiangramia echinicola</name>
    <dbReference type="NCBI Taxonomy" id="279359"/>
    <lineage>
        <taxon>Bacteria</taxon>
        <taxon>Pseudomonadati</taxon>
        <taxon>Bacteroidota</taxon>
        <taxon>Flavobacteriia</taxon>
        <taxon>Flavobacteriales</taxon>
        <taxon>Flavobacteriaceae</taxon>
        <taxon>Christiangramia</taxon>
    </lineage>
</organism>
<dbReference type="InterPro" id="IPR000531">
    <property type="entry name" value="Beta-barrel_TonB"/>
</dbReference>
<dbReference type="Gene3D" id="2.40.170.20">
    <property type="entry name" value="TonB-dependent receptor, beta-barrel domain"/>
    <property type="match status" value="1"/>
</dbReference>
<evidence type="ECO:0000259" key="7">
    <source>
        <dbReference type="Pfam" id="PF07715"/>
    </source>
</evidence>
<comment type="subcellular location">
    <subcellularLocation>
        <location evidence="1 4">Cell outer membrane</location>
    </subcellularLocation>
</comment>
<evidence type="ECO:0000259" key="6">
    <source>
        <dbReference type="Pfam" id="PF00593"/>
    </source>
</evidence>
<keyword evidence="8" id="KW-0675">Receptor</keyword>
<evidence type="ECO:0000256" key="1">
    <source>
        <dbReference type="ARBA" id="ARBA00004442"/>
    </source>
</evidence>
<proteinExistence type="inferred from homology"/>
<dbReference type="EMBL" id="LT629745">
    <property type="protein sequence ID" value="SDR79149.1"/>
    <property type="molecule type" value="Genomic_DNA"/>
</dbReference>
<protein>
    <submittedName>
        <fullName evidence="8">Outer membrane receptor proteins, mostly Fe transport</fullName>
    </submittedName>
</protein>
<dbReference type="PANTHER" id="PTHR40980:SF5">
    <property type="entry name" value="TONB-DEPENDENT RECEPTOR"/>
    <property type="match status" value="1"/>
</dbReference>
<comment type="similarity">
    <text evidence="4">Belongs to the TonB-dependent receptor family.</text>
</comment>
<dbReference type="Pfam" id="PF00593">
    <property type="entry name" value="TonB_dep_Rec_b-barrel"/>
    <property type="match status" value="1"/>
</dbReference>